<comment type="caution">
    <text evidence="1">The sequence shown here is derived from an EMBL/GenBank/DDBJ whole genome shotgun (WGS) entry which is preliminary data.</text>
</comment>
<dbReference type="OrthoDB" id="2439498at2759"/>
<feature type="non-terminal residue" evidence="1">
    <location>
        <position position="1"/>
    </location>
</feature>
<keyword evidence="2" id="KW-1185">Reference proteome</keyword>
<evidence type="ECO:0000313" key="2">
    <source>
        <dbReference type="Proteomes" id="UP000789759"/>
    </source>
</evidence>
<protein>
    <submittedName>
        <fullName evidence="1">17828_t:CDS:1</fullName>
    </submittedName>
</protein>
<proteinExistence type="predicted"/>
<name>A0A9N9KF22_9GLOM</name>
<accession>A0A9N9KF22</accession>
<reference evidence="1" key="1">
    <citation type="submission" date="2021-06" db="EMBL/GenBank/DDBJ databases">
        <authorList>
            <person name="Kallberg Y."/>
            <person name="Tangrot J."/>
            <person name="Rosling A."/>
        </authorList>
    </citation>
    <scope>NUCLEOTIDE SEQUENCE</scope>
    <source>
        <strain evidence="1">FL966</strain>
    </source>
</reference>
<dbReference type="Proteomes" id="UP000789759">
    <property type="component" value="Unassembled WGS sequence"/>
</dbReference>
<dbReference type="AlphaFoldDB" id="A0A9N9KF22"/>
<feature type="non-terminal residue" evidence="1">
    <location>
        <position position="90"/>
    </location>
</feature>
<dbReference type="EMBL" id="CAJVQA010052494">
    <property type="protein sequence ID" value="CAG8823073.1"/>
    <property type="molecule type" value="Genomic_DNA"/>
</dbReference>
<evidence type="ECO:0000313" key="1">
    <source>
        <dbReference type="EMBL" id="CAG8823073.1"/>
    </source>
</evidence>
<sequence length="90" mass="10598">MSKNNNQRHETTITYSDINEFVYNSLISLKNTNNFYENDNIKLVISFDVELFSLITIILDEDKENLNNNKKLYLEVAHCIAKFIENEDGY</sequence>
<organism evidence="1 2">
    <name type="scientific">Cetraspora pellucida</name>
    <dbReference type="NCBI Taxonomy" id="1433469"/>
    <lineage>
        <taxon>Eukaryota</taxon>
        <taxon>Fungi</taxon>
        <taxon>Fungi incertae sedis</taxon>
        <taxon>Mucoromycota</taxon>
        <taxon>Glomeromycotina</taxon>
        <taxon>Glomeromycetes</taxon>
        <taxon>Diversisporales</taxon>
        <taxon>Gigasporaceae</taxon>
        <taxon>Cetraspora</taxon>
    </lineage>
</organism>
<gene>
    <name evidence="1" type="ORF">CPELLU_LOCUS19875</name>
</gene>